<evidence type="ECO:0000256" key="1">
    <source>
        <dbReference type="SAM" id="MobiDB-lite"/>
    </source>
</evidence>
<comment type="caution">
    <text evidence="2">The sequence shown here is derived from an EMBL/GenBank/DDBJ whole genome shotgun (WGS) entry which is preliminary data.</text>
</comment>
<evidence type="ECO:0000313" key="2">
    <source>
        <dbReference type="EMBL" id="GAT71399.1"/>
    </source>
</evidence>
<feature type="compositionally biased region" description="Basic and acidic residues" evidence="1">
    <location>
        <begin position="89"/>
        <end position="104"/>
    </location>
</feature>
<feature type="compositionally biased region" description="Low complexity" evidence="1">
    <location>
        <begin position="222"/>
        <end position="239"/>
    </location>
</feature>
<proteinExistence type="predicted"/>
<reference evidence="2 3" key="1">
    <citation type="journal article" date="2016" name="Genome Announc.">
        <title>Draft Genome Sequence of Planomonospora sphaerica JCM9374, a Rare Actinomycete.</title>
        <authorList>
            <person name="Dohra H."/>
            <person name="Suzuki T."/>
            <person name="Inoue Y."/>
            <person name="Kodani S."/>
        </authorList>
    </citation>
    <scope>NUCLEOTIDE SEQUENCE [LARGE SCALE GENOMIC DNA]</scope>
    <source>
        <strain evidence="2 3">JCM 9374</strain>
    </source>
</reference>
<protein>
    <submittedName>
        <fullName evidence="2">Uncharacterized protein</fullName>
    </submittedName>
</protein>
<dbReference type="Proteomes" id="UP000077701">
    <property type="component" value="Unassembled WGS sequence"/>
</dbReference>
<feature type="region of interest" description="Disordered" evidence="1">
    <location>
        <begin position="222"/>
        <end position="246"/>
    </location>
</feature>
<name>A0A161LZB1_9ACTN</name>
<accession>A0A161LZB1</accession>
<organism evidence="2 3">
    <name type="scientific">Planomonospora sphaerica</name>
    <dbReference type="NCBI Taxonomy" id="161355"/>
    <lineage>
        <taxon>Bacteria</taxon>
        <taxon>Bacillati</taxon>
        <taxon>Actinomycetota</taxon>
        <taxon>Actinomycetes</taxon>
        <taxon>Streptosporangiales</taxon>
        <taxon>Streptosporangiaceae</taxon>
        <taxon>Planomonospora</taxon>
    </lineage>
</organism>
<feature type="compositionally biased region" description="Basic residues" evidence="1">
    <location>
        <begin position="1"/>
        <end position="12"/>
    </location>
</feature>
<dbReference type="STRING" id="161355.PS9374_07090"/>
<feature type="region of interest" description="Disordered" evidence="1">
    <location>
        <begin position="1"/>
        <end position="112"/>
    </location>
</feature>
<gene>
    <name evidence="2" type="ORF">PS9374_07090</name>
</gene>
<feature type="compositionally biased region" description="Gly residues" evidence="1">
    <location>
        <begin position="34"/>
        <end position="46"/>
    </location>
</feature>
<sequence length="246" mass="24425">MQVLLGRRRRHGLLGGRGRPPAGAVVGRAPQGSPGPGRGQGIGDQPGRGLERFHRAERPFPAAGDQAGARQRPPVAAGRGRGGGSRYGYDARRPDRGAGGDRRLRSGPAGGPAALAGFDQVEHGSHAGGGGCGRCDQDGAGDAARPAAEDAARGRAVAERGLVGGPGGAADRGAGVEAERSSAPGGCVVVRAERHERPCDHRGALRGRGASFGRGVFSGRSGVLSRCGGAGVRARPASGGAAGGVR</sequence>
<evidence type="ECO:0000313" key="3">
    <source>
        <dbReference type="Proteomes" id="UP000077701"/>
    </source>
</evidence>
<feature type="compositionally biased region" description="Basic and acidic residues" evidence="1">
    <location>
        <begin position="49"/>
        <end position="58"/>
    </location>
</feature>
<dbReference type="EMBL" id="BDCX01000029">
    <property type="protein sequence ID" value="GAT71399.1"/>
    <property type="molecule type" value="Genomic_DNA"/>
</dbReference>
<feature type="compositionally biased region" description="Low complexity" evidence="1">
    <location>
        <begin position="66"/>
        <end position="78"/>
    </location>
</feature>
<feature type="compositionally biased region" description="Low complexity" evidence="1">
    <location>
        <begin position="19"/>
        <end position="32"/>
    </location>
</feature>
<reference evidence="3" key="2">
    <citation type="submission" date="2016-04" db="EMBL/GenBank/DDBJ databases">
        <title>Planomonospora sphaerica JCM9374 whole genome shotgun sequence.</title>
        <authorList>
            <person name="Suzuki T."/>
            <person name="Dohra H."/>
            <person name="Kodani S."/>
        </authorList>
    </citation>
    <scope>NUCLEOTIDE SEQUENCE [LARGE SCALE GENOMIC DNA]</scope>
    <source>
        <strain evidence="3">JCM 9374</strain>
    </source>
</reference>
<dbReference type="AlphaFoldDB" id="A0A161LZB1"/>
<keyword evidence="3" id="KW-1185">Reference proteome</keyword>